<evidence type="ECO:0000256" key="3">
    <source>
        <dbReference type="SAM" id="Phobius"/>
    </source>
</evidence>
<dbReference type="Pfam" id="PF01183">
    <property type="entry name" value="Glyco_hydro_25"/>
    <property type="match status" value="1"/>
</dbReference>
<dbReference type="InterPro" id="IPR017853">
    <property type="entry name" value="GH"/>
</dbReference>
<evidence type="ECO:0000313" key="5">
    <source>
        <dbReference type="EMBL" id="HJB91264.1"/>
    </source>
</evidence>
<dbReference type="GO" id="GO:0016998">
    <property type="term" value="P:cell wall macromolecule catabolic process"/>
    <property type="evidence" value="ECO:0007669"/>
    <property type="project" value="InterPro"/>
</dbReference>
<feature type="compositionally biased region" description="Polar residues" evidence="2">
    <location>
        <begin position="108"/>
        <end position="117"/>
    </location>
</feature>
<sequence>MAKRRRRKHRRGGISPAAIIVPAAAVAAIVIVLIAAAAIRGCGAREAAAVPEGTSEMAEGAAEETADAPLEETRMAETETAAGESEGTAKPETVVAAEVGSMEDDQDPQSSTNTAGNGETGASVDLSRVSVPEGETTEATLGIDVSKYQGTIDWAKVKEAGVDFAMIRVGYRTKVTGVIYEDPGARYNLQEATRNGIQAGAYFFSSAVNEQEAAEEAAWVSDFIARYRITYPVAYNCEDFQSPDSRQYGLTKEERTSIACAFLDTVAAAGYTPMFYASRNEMEGSAQWGMETLEPKYKIWVSQYPEVPFPQTRGSTYSGIHSMWQYTSQGQVAGIDGNVDLNVAWFGYSQEAEAKDPTPAEIVEANPEVGLNFTEVEETVTAKDETNLRNLPTTENSSVVYRLKNGETVLRTGIGSNGWDRVIYEGQKLYAVHSFLTADLTADGAQPSGDAGGDDGGESAGEAQSGSGDSGTFQAGGLTFRAVSEAVTARDQVNLRDQPSTETGKVVGTLSYGQAVVRTGISGSGDTGWSRLDVNGQTVYASSRLLATSMDYKEQEKITADNPEAGMHFVAASGTVMAKSGETNLRTLPTTSEPSQVVGQLTGTDTAQRIAVEPDRGWTKLNYNGQTVYAVSNYLTAVE</sequence>
<keyword evidence="3" id="KW-0812">Transmembrane</keyword>
<dbReference type="PANTHER" id="PTHR34135">
    <property type="entry name" value="LYSOZYME"/>
    <property type="match status" value="1"/>
</dbReference>
<dbReference type="InterPro" id="IPR002053">
    <property type="entry name" value="Glyco_hydro_25"/>
</dbReference>
<accession>A0A9D2SD04</accession>
<dbReference type="InterPro" id="IPR003646">
    <property type="entry name" value="SH3-like_bac-type"/>
</dbReference>
<dbReference type="Pfam" id="PF08239">
    <property type="entry name" value="SH3_3"/>
    <property type="match status" value="1"/>
</dbReference>
<dbReference type="PROSITE" id="PS51781">
    <property type="entry name" value="SH3B"/>
    <property type="match status" value="2"/>
</dbReference>
<dbReference type="Gene3D" id="2.30.30.40">
    <property type="entry name" value="SH3 Domains"/>
    <property type="match status" value="3"/>
</dbReference>
<keyword evidence="3" id="KW-1133">Transmembrane helix</keyword>
<evidence type="ECO:0000256" key="2">
    <source>
        <dbReference type="SAM" id="MobiDB-lite"/>
    </source>
</evidence>
<feature type="domain" description="SH3b" evidence="4">
    <location>
        <begin position="375"/>
        <end position="440"/>
    </location>
</feature>
<feature type="transmembrane region" description="Helical" evidence="3">
    <location>
        <begin position="12"/>
        <end position="39"/>
    </location>
</feature>
<feature type="domain" description="SH3b" evidence="4">
    <location>
        <begin position="571"/>
        <end position="639"/>
    </location>
</feature>
<evidence type="ECO:0000259" key="4">
    <source>
        <dbReference type="PROSITE" id="PS51781"/>
    </source>
</evidence>
<dbReference type="EMBL" id="DWXE01000026">
    <property type="protein sequence ID" value="HJB91264.1"/>
    <property type="molecule type" value="Genomic_DNA"/>
</dbReference>
<comment type="similarity">
    <text evidence="1">Belongs to the glycosyl hydrolase 25 family.</text>
</comment>
<feature type="compositionally biased region" description="Acidic residues" evidence="2">
    <location>
        <begin position="61"/>
        <end position="70"/>
    </location>
</feature>
<dbReference type="SMART" id="SM00287">
    <property type="entry name" value="SH3b"/>
    <property type="match status" value="3"/>
</dbReference>
<comment type="caution">
    <text evidence="5">The sequence shown here is derived from an EMBL/GenBank/DDBJ whole genome shotgun (WGS) entry which is preliminary data.</text>
</comment>
<dbReference type="PANTHER" id="PTHR34135:SF2">
    <property type="entry name" value="LYSOZYME"/>
    <property type="match status" value="1"/>
</dbReference>
<feature type="compositionally biased region" description="Low complexity" evidence="2">
    <location>
        <begin position="78"/>
        <end position="88"/>
    </location>
</feature>
<feature type="region of interest" description="Disordered" evidence="2">
    <location>
        <begin position="443"/>
        <end position="474"/>
    </location>
</feature>
<evidence type="ECO:0000256" key="1">
    <source>
        <dbReference type="ARBA" id="ARBA00010646"/>
    </source>
</evidence>
<name>A0A9D2SD04_9FIRM</name>
<feature type="compositionally biased region" description="Low complexity" evidence="2">
    <location>
        <begin position="460"/>
        <end position="471"/>
    </location>
</feature>
<dbReference type="Gene3D" id="3.20.20.80">
    <property type="entry name" value="Glycosidases"/>
    <property type="match status" value="1"/>
</dbReference>
<dbReference type="PROSITE" id="PS51904">
    <property type="entry name" value="GLYCOSYL_HYDROL_F25_2"/>
    <property type="match status" value="1"/>
</dbReference>
<evidence type="ECO:0000313" key="6">
    <source>
        <dbReference type="Proteomes" id="UP000886883"/>
    </source>
</evidence>
<dbReference type="GO" id="GO:0009253">
    <property type="term" value="P:peptidoglycan catabolic process"/>
    <property type="evidence" value="ECO:0007669"/>
    <property type="project" value="InterPro"/>
</dbReference>
<protein>
    <submittedName>
        <fullName evidence="5">SH3 domain-containing protein</fullName>
    </submittedName>
</protein>
<dbReference type="SUPFAM" id="SSF51445">
    <property type="entry name" value="(Trans)glycosidases"/>
    <property type="match status" value="1"/>
</dbReference>
<proteinExistence type="inferred from homology"/>
<dbReference type="AlphaFoldDB" id="A0A9D2SD04"/>
<reference evidence="5" key="2">
    <citation type="submission" date="2021-04" db="EMBL/GenBank/DDBJ databases">
        <authorList>
            <person name="Gilroy R."/>
        </authorList>
    </citation>
    <scope>NUCLEOTIDE SEQUENCE</scope>
    <source>
        <strain evidence="5">USAMLcec3-2134</strain>
    </source>
</reference>
<reference evidence="5" key="1">
    <citation type="journal article" date="2021" name="PeerJ">
        <title>Extensive microbial diversity within the chicken gut microbiome revealed by metagenomics and culture.</title>
        <authorList>
            <person name="Gilroy R."/>
            <person name="Ravi A."/>
            <person name="Getino M."/>
            <person name="Pursley I."/>
            <person name="Horton D.L."/>
            <person name="Alikhan N.F."/>
            <person name="Baker D."/>
            <person name="Gharbi K."/>
            <person name="Hall N."/>
            <person name="Watson M."/>
            <person name="Adriaenssens E.M."/>
            <person name="Foster-Nyarko E."/>
            <person name="Jarju S."/>
            <person name="Secka A."/>
            <person name="Antonio M."/>
            <person name="Oren A."/>
            <person name="Chaudhuri R.R."/>
            <person name="La Ragione R."/>
            <person name="Hildebrand F."/>
            <person name="Pallen M.J."/>
        </authorList>
    </citation>
    <scope>NUCLEOTIDE SEQUENCE</scope>
    <source>
        <strain evidence="5">USAMLcec3-2134</strain>
    </source>
</reference>
<dbReference type="GO" id="GO:0003796">
    <property type="term" value="F:lysozyme activity"/>
    <property type="evidence" value="ECO:0007669"/>
    <property type="project" value="InterPro"/>
</dbReference>
<feature type="region of interest" description="Disordered" evidence="2">
    <location>
        <begin position="53"/>
        <end position="136"/>
    </location>
</feature>
<organism evidence="5 6">
    <name type="scientific">Candidatus Eisenbergiella merdigallinarum</name>
    <dbReference type="NCBI Taxonomy" id="2838552"/>
    <lineage>
        <taxon>Bacteria</taxon>
        <taxon>Bacillati</taxon>
        <taxon>Bacillota</taxon>
        <taxon>Clostridia</taxon>
        <taxon>Lachnospirales</taxon>
        <taxon>Lachnospiraceae</taxon>
        <taxon>Eisenbergiella</taxon>
    </lineage>
</organism>
<dbReference type="GO" id="GO:0016052">
    <property type="term" value="P:carbohydrate catabolic process"/>
    <property type="evidence" value="ECO:0007669"/>
    <property type="project" value="TreeGrafter"/>
</dbReference>
<gene>
    <name evidence="5" type="ORF">H9763_07335</name>
</gene>
<keyword evidence="3" id="KW-0472">Membrane</keyword>
<dbReference type="CDD" id="cd06414">
    <property type="entry name" value="GH25_LytC-like"/>
    <property type="match status" value="1"/>
</dbReference>
<dbReference type="Proteomes" id="UP000886883">
    <property type="component" value="Unassembled WGS sequence"/>
</dbReference>